<evidence type="ECO:0000256" key="1">
    <source>
        <dbReference type="SAM" id="MobiDB-lite"/>
    </source>
</evidence>
<dbReference type="Proteomes" id="UP000606490">
    <property type="component" value="Unassembled WGS sequence"/>
</dbReference>
<comment type="caution">
    <text evidence="3">The sequence shown here is derived from an EMBL/GenBank/DDBJ whole genome shotgun (WGS) entry which is preliminary data.</text>
</comment>
<feature type="region of interest" description="Disordered" evidence="1">
    <location>
        <begin position="147"/>
        <end position="171"/>
    </location>
</feature>
<name>A0ABS1UWM5_9PROT</name>
<dbReference type="Gene3D" id="2.60.40.3440">
    <property type="match status" value="1"/>
</dbReference>
<dbReference type="PROSITE" id="PS51257">
    <property type="entry name" value="PROKAR_LIPOPROTEIN"/>
    <property type="match status" value="1"/>
</dbReference>
<feature type="chain" id="PRO_5047014675" description="Secreted protein" evidence="2">
    <location>
        <begin position="29"/>
        <end position="171"/>
    </location>
</feature>
<evidence type="ECO:0000313" key="3">
    <source>
        <dbReference type="EMBL" id="MBL6453873.1"/>
    </source>
</evidence>
<organism evidence="3 4">
    <name type="scientific">Belnapia mucosa</name>
    <dbReference type="NCBI Taxonomy" id="2804532"/>
    <lineage>
        <taxon>Bacteria</taxon>
        <taxon>Pseudomonadati</taxon>
        <taxon>Pseudomonadota</taxon>
        <taxon>Alphaproteobacteria</taxon>
        <taxon>Acetobacterales</taxon>
        <taxon>Roseomonadaceae</taxon>
        <taxon>Belnapia</taxon>
    </lineage>
</organism>
<reference evidence="3 4" key="1">
    <citation type="submission" date="2021-01" db="EMBL/GenBank/DDBJ databases">
        <title>Belnapia mucosa sp. nov. and Belnapia arida sp. nov., isolated from the Tabernas Desert (Almeria, Spain).</title>
        <authorList>
            <person name="Molina-Menor E."/>
            <person name="Vidal-Verdu A."/>
            <person name="Calonge A."/>
            <person name="Satari L."/>
            <person name="Pereto Magraner J."/>
            <person name="Porcar Miralles M."/>
        </authorList>
    </citation>
    <scope>NUCLEOTIDE SEQUENCE [LARGE SCALE GENOMIC DNA]</scope>
    <source>
        <strain evidence="3 4">T6</strain>
    </source>
</reference>
<accession>A0ABS1UWM5</accession>
<dbReference type="EMBL" id="JAEUXJ010000001">
    <property type="protein sequence ID" value="MBL6453873.1"/>
    <property type="molecule type" value="Genomic_DNA"/>
</dbReference>
<feature type="compositionally biased region" description="Pro residues" evidence="1">
    <location>
        <begin position="150"/>
        <end position="162"/>
    </location>
</feature>
<evidence type="ECO:0000313" key="4">
    <source>
        <dbReference type="Proteomes" id="UP000606490"/>
    </source>
</evidence>
<evidence type="ECO:0008006" key="5">
    <source>
        <dbReference type="Google" id="ProtNLM"/>
    </source>
</evidence>
<feature type="signal peptide" evidence="2">
    <location>
        <begin position="1"/>
        <end position="28"/>
    </location>
</feature>
<gene>
    <name evidence="3" type="ORF">JMJ55_00975</name>
</gene>
<dbReference type="RefSeq" id="WP_202823617.1">
    <property type="nucleotide sequence ID" value="NZ_JAEUXJ010000001.1"/>
</dbReference>
<keyword evidence="2" id="KW-0732">Signal</keyword>
<protein>
    <recommendedName>
        <fullName evidence="5">Secreted protein</fullName>
    </recommendedName>
</protein>
<sequence>MNARLSFAGPLTLAAGLALLAGCAPQQAASPARPGARIYANDLAGAAKTCTVPQPAVLSAGQQVETTMTVDNDGGWCGITVAQSGPKPFSYGTVANRPQHGRLHIHTVGDSTRVDYIPNAAFGGTDSFAVQLKPGDATMRVAVTVTYTAPPAPPTPPAPPPRQSRTPARRR</sequence>
<proteinExistence type="predicted"/>
<keyword evidence="4" id="KW-1185">Reference proteome</keyword>
<evidence type="ECO:0000256" key="2">
    <source>
        <dbReference type="SAM" id="SignalP"/>
    </source>
</evidence>